<feature type="signal peptide" evidence="2">
    <location>
        <begin position="1"/>
        <end position="25"/>
    </location>
</feature>
<dbReference type="Proteomes" id="UP000717328">
    <property type="component" value="Unassembled WGS sequence"/>
</dbReference>
<feature type="chain" id="PRO_5040171298" evidence="2">
    <location>
        <begin position="26"/>
        <end position="365"/>
    </location>
</feature>
<dbReference type="PRINTS" id="PR01217">
    <property type="entry name" value="PRICHEXTENSN"/>
</dbReference>
<dbReference type="AlphaFoldDB" id="A0A9P7GVH9"/>
<feature type="compositionally biased region" description="Pro residues" evidence="1">
    <location>
        <begin position="314"/>
        <end position="365"/>
    </location>
</feature>
<feature type="compositionally biased region" description="Polar residues" evidence="1">
    <location>
        <begin position="182"/>
        <end position="197"/>
    </location>
</feature>
<evidence type="ECO:0000256" key="2">
    <source>
        <dbReference type="SAM" id="SignalP"/>
    </source>
</evidence>
<feature type="region of interest" description="Disordered" evidence="1">
    <location>
        <begin position="260"/>
        <end position="365"/>
    </location>
</feature>
<evidence type="ECO:0000313" key="4">
    <source>
        <dbReference type="Proteomes" id="UP000717328"/>
    </source>
</evidence>
<accession>A0A9P7GVH9</accession>
<keyword evidence="2" id="KW-0732">Signal</keyword>
<keyword evidence="4" id="KW-1185">Reference proteome</keyword>
<gene>
    <name evidence="3" type="ORF">H0H81_006872</name>
</gene>
<feature type="region of interest" description="Disordered" evidence="1">
    <location>
        <begin position="179"/>
        <end position="207"/>
    </location>
</feature>
<reference evidence="3" key="1">
    <citation type="submission" date="2021-02" db="EMBL/GenBank/DDBJ databases">
        <authorList>
            <person name="Nieuwenhuis M."/>
            <person name="Van De Peppel L.J.J."/>
        </authorList>
    </citation>
    <scope>NUCLEOTIDE SEQUENCE</scope>
    <source>
        <strain evidence="3">D49</strain>
    </source>
</reference>
<dbReference type="EMBL" id="JABCKI010000018">
    <property type="protein sequence ID" value="KAG5654160.1"/>
    <property type="molecule type" value="Genomic_DNA"/>
</dbReference>
<name>A0A9P7GVH9_9AGAR</name>
<evidence type="ECO:0000256" key="1">
    <source>
        <dbReference type="SAM" id="MobiDB-lite"/>
    </source>
</evidence>
<feature type="compositionally biased region" description="Pro residues" evidence="1">
    <location>
        <begin position="266"/>
        <end position="295"/>
    </location>
</feature>
<proteinExistence type="predicted"/>
<evidence type="ECO:0000313" key="3">
    <source>
        <dbReference type="EMBL" id="KAG5654160.1"/>
    </source>
</evidence>
<feature type="compositionally biased region" description="Low complexity" evidence="1">
    <location>
        <begin position="29"/>
        <end position="41"/>
    </location>
</feature>
<protein>
    <submittedName>
        <fullName evidence="3">Uncharacterized protein</fullName>
    </submittedName>
</protein>
<comment type="caution">
    <text evidence="3">The sequence shown here is derived from an EMBL/GenBank/DDBJ whole genome shotgun (WGS) entry which is preliminary data.</text>
</comment>
<dbReference type="OrthoDB" id="3069001at2759"/>
<reference evidence="3" key="2">
    <citation type="submission" date="2021-10" db="EMBL/GenBank/DDBJ databases">
        <title>Phylogenomics reveals ancestral predisposition of the termite-cultivated fungus Termitomyces towards a domesticated lifestyle.</title>
        <authorList>
            <person name="Auxier B."/>
            <person name="Grum-Grzhimaylo A."/>
            <person name="Cardenas M.E."/>
            <person name="Lodge J.D."/>
            <person name="Laessoe T."/>
            <person name="Pedersen O."/>
            <person name="Smith M.E."/>
            <person name="Kuyper T.W."/>
            <person name="Franco-Molano E.A."/>
            <person name="Baroni T.J."/>
            <person name="Aanen D.K."/>
        </authorList>
    </citation>
    <scope>NUCLEOTIDE SEQUENCE</scope>
    <source>
        <strain evidence="3">D49</strain>
    </source>
</reference>
<organism evidence="3 4">
    <name type="scientific">Sphagnurus paluster</name>
    <dbReference type="NCBI Taxonomy" id="117069"/>
    <lineage>
        <taxon>Eukaryota</taxon>
        <taxon>Fungi</taxon>
        <taxon>Dikarya</taxon>
        <taxon>Basidiomycota</taxon>
        <taxon>Agaricomycotina</taxon>
        <taxon>Agaricomycetes</taxon>
        <taxon>Agaricomycetidae</taxon>
        <taxon>Agaricales</taxon>
        <taxon>Tricholomatineae</taxon>
        <taxon>Lyophyllaceae</taxon>
        <taxon>Sphagnurus</taxon>
    </lineage>
</organism>
<sequence length="365" mass="34884">MRIPSSSSFILAATLAVSSSTPSLAAPAGESSEGGMTSSSSNHHIASRTGPVTGRAEQQDEVADQSSSTNQEIEGRDLLDILCGLPVVGGAVDPLLVTLGAHCGGFGAESMQAAMAGSDFDAESTEKFASAVGVVSSILASASGLPVVGGVVGAPAAVVTGVAPEPIKDAMRRDEELVADPASSSAPTQTQTDSLYPSATPMELAGTPNNTPNIAAIPDAAGGVFDKVPGPAPGIIVPIAGGLPIPAIAIPVDAAAVPAEDNTTPLVPPTSPDDAPVPPSGSPTPPSGTPSPPDDASPSGPNVASLPVVGGVAPPAPPGAPAPPSGPPSPPSGAPAPPAPPVSPGDAPAPPSGPPGGAPKPPGSG</sequence>
<feature type="compositionally biased region" description="Low complexity" evidence="1">
    <location>
        <begin position="296"/>
        <end position="313"/>
    </location>
</feature>
<feature type="region of interest" description="Disordered" evidence="1">
    <location>
        <begin position="18"/>
        <end position="71"/>
    </location>
</feature>